<dbReference type="Proteomes" id="UP001241605">
    <property type="component" value="Chromosome"/>
</dbReference>
<dbReference type="InterPro" id="IPR040627">
    <property type="entry name" value="T3SS_ATPase_C"/>
</dbReference>
<evidence type="ECO:0000256" key="5">
    <source>
        <dbReference type="ARBA" id="ARBA00022840"/>
    </source>
</evidence>
<dbReference type="Pfam" id="PF00006">
    <property type="entry name" value="ATP-synt_ab"/>
    <property type="match status" value="1"/>
</dbReference>
<dbReference type="InterPro" id="IPR027417">
    <property type="entry name" value="P-loop_NTPase"/>
</dbReference>
<keyword evidence="5" id="KW-0067">ATP-binding</keyword>
<feature type="domain" description="AAA+ ATPase" evidence="9">
    <location>
        <begin position="158"/>
        <end position="342"/>
    </location>
</feature>
<evidence type="ECO:0000256" key="3">
    <source>
        <dbReference type="ARBA" id="ARBA00022490"/>
    </source>
</evidence>
<feature type="region of interest" description="Disordered" evidence="8">
    <location>
        <begin position="444"/>
        <end position="469"/>
    </location>
</feature>
<evidence type="ECO:0000313" key="11">
    <source>
        <dbReference type="Proteomes" id="UP001241605"/>
    </source>
</evidence>
<proteinExistence type="predicted"/>
<organism evidence="10 11">
    <name type="scientific">Tropicibacter oceani</name>
    <dbReference type="NCBI Taxonomy" id="3058420"/>
    <lineage>
        <taxon>Bacteria</taxon>
        <taxon>Pseudomonadati</taxon>
        <taxon>Pseudomonadota</taxon>
        <taxon>Alphaproteobacteria</taxon>
        <taxon>Rhodobacterales</taxon>
        <taxon>Roseobacteraceae</taxon>
        <taxon>Tropicibacter</taxon>
    </lineage>
</organism>
<evidence type="ECO:0000256" key="1">
    <source>
        <dbReference type="ARBA" id="ARBA00004496"/>
    </source>
</evidence>
<dbReference type="SMART" id="SM00382">
    <property type="entry name" value="AAA"/>
    <property type="match status" value="1"/>
</dbReference>
<sequence>MDNSVIKGLSARIAQMQPVRNVGRVRSVDGTTIWVSGLAHTACIGDRLRLFHPGGALEGEVLRIRDELVAMLPDEAADGVSQGDRVAVMGAPVLAPCDSWIGRVIDPYGRPLDGAPLGPGPHRRPFRASPPPAAARRGLGARLNTGLAVFDTLLPIVQGQRIGLFAGSGVGKSRLLSQLAQGMQADVVVLALVGERGREVQEFVRHVLGPEGMARSVVVAATSDRSPMERRRCPLAAMTIAEHFRDQGKHVLYLADSITRFAEAHREVAIASGELPALRGHPPSVAHQIMRLAERAGPGLPEAGDITAVFSVLVAGSDMDEPVADILRGVLDGHVVMDRQIAERGRFPAIDLLRSVSRSLPEAATPHENELISRVRQLLGAYTRSETMIRAGLYRDGEDPVLDQAIRAWADLDGFIAEESPGGPTNAFNKLELVLRRSGAGTNAGAALQAGRGPKQNGRAAIRPTVRGR</sequence>
<comment type="subcellular location">
    <subcellularLocation>
        <location evidence="1">Cytoplasm</location>
    </subcellularLocation>
</comment>
<dbReference type="Pfam" id="PF18269">
    <property type="entry name" value="T3SS_ATPase_C"/>
    <property type="match status" value="1"/>
</dbReference>
<dbReference type="Gene3D" id="3.40.50.12240">
    <property type="match status" value="1"/>
</dbReference>
<evidence type="ECO:0000259" key="9">
    <source>
        <dbReference type="SMART" id="SM00382"/>
    </source>
</evidence>
<keyword evidence="4" id="KW-0547">Nucleotide-binding</keyword>
<evidence type="ECO:0000256" key="6">
    <source>
        <dbReference type="ARBA" id="ARBA00022927"/>
    </source>
</evidence>
<protein>
    <submittedName>
        <fullName evidence="10">FliI/YscN family ATPase</fullName>
    </submittedName>
</protein>
<evidence type="ECO:0000256" key="4">
    <source>
        <dbReference type="ARBA" id="ARBA00022741"/>
    </source>
</evidence>
<evidence type="ECO:0000256" key="2">
    <source>
        <dbReference type="ARBA" id="ARBA00022448"/>
    </source>
</evidence>
<name>A0ABY8QKK1_9RHOB</name>
<dbReference type="InterPro" id="IPR000194">
    <property type="entry name" value="ATPase_F1/V1/A1_a/bsu_nucl-bd"/>
</dbReference>
<dbReference type="EMBL" id="CP124616">
    <property type="protein sequence ID" value="WGW04667.1"/>
    <property type="molecule type" value="Genomic_DNA"/>
</dbReference>
<evidence type="ECO:0000256" key="8">
    <source>
        <dbReference type="SAM" id="MobiDB-lite"/>
    </source>
</evidence>
<keyword evidence="7" id="KW-1278">Translocase</keyword>
<dbReference type="PANTHER" id="PTHR15184">
    <property type="entry name" value="ATP SYNTHASE"/>
    <property type="match status" value="1"/>
</dbReference>
<accession>A0ABY8QKK1</accession>
<keyword evidence="6" id="KW-0653">Protein transport</keyword>
<evidence type="ECO:0000256" key="7">
    <source>
        <dbReference type="ARBA" id="ARBA00022967"/>
    </source>
</evidence>
<dbReference type="PANTHER" id="PTHR15184:SF9">
    <property type="entry name" value="SPI-1 TYPE 3 SECRETION SYSTEM ATPASE"/>
    <property type="match status" value="1"/>
</dbReference>
<dbReference type="InterPro" id="IPR050053">
    <property type="entry name" value="ATPase_alpha/beta_chains"/>
</dbReference>
<keyword evidence="2" id="KW-0813">Transport</keyword>
<dbReference type="InterPro" id="IPR005714">
    <property type="entry name" value="ATPase_T3SS_FliI/YscN"/>
</dbReference>
<reference evidence="10 11" key="1">
    <citation type="submission" date="2023-05" db="EMBL/GenBank/DDBJ databases">
        <title>YMD87, complete Genome.</title>
        <authorList>
            <person name="Zhang J."/>
            <person name="Xu X."/>
        </authorList>
    </citation>
    <scope>NUCLEOTIDE SEQUENCE [LARGE SCALE GENOMIC DNA]</scope>
    <source>
        <strain evidence="10 11">YMD87</strain>
    </source>
</reference>
<dbReference type="NCBIfam" id="TIGR01026">
    <property type="entry name" value="fliI_yscN"/>
    <property type="match status" value="1"/>
</dbReference>
<dbReference type="RefSeq" id="WP_282301303.1">
    <property type="nucleotide sequence ID" value="NZ_CP124616.1"/>
</dbReference>
<dbReference type="InterPro" id="IPR003593">
    <property type="entry name" value="AAA+_ATPase"/>
</dbReference>
<keyword evidence="11" id="KW-1185">Reference proteome</keyword>
<gene>
    <name evidence="10" type="ORF">QF118_03705</name>
</gene>
<evidence type="ECO:0000313" key="10">
    <source>
        <dbReference type="EMBL" id="WGW04667.1"/>
    </source>
</evidence>
<dbReference type="SUPFAM" id="SSF52540">
    <property type="entry name" value="P-loop containing nucleoside triphosphate hydrolases"/>
    <property type="match status" value="1"/>
</dbReference>
<keyword evidence="3" id="KW-0963">Cytoplasm</keyword>
<dbReference type="CDD" id="cd01136">
    <property type="entry name" value="ATPase_flagellum-secretory_path_III"/>
    <property type="match status" value="1"/>
</dbReference>